<dbReference type="EMBL" id="KC613509">
    <property type="protein sequence ID" value="AGH60940.1"/>
    <property type="molecule type" value="Genomic_DNA"/>
</dbReference>
<feature type="domain" description="Trypanosome variant surface glycoprotein B-type N-terminal" evidence="12">
    <location>
        <begin position="9"/>
        <end position="363"/>
    </location>
</feature>
<feature type="signal peptide" evidence="10">
    <location>
        <begin position="1"/>
        <end position="19"/>
    </location>
</feature>
<dbReference type="GO" id="GO:0005886">
    <property type="term" value="C:plasma membrane"/>
    <property type="evidence" value="ECO:0007669"/>
    <property type="project" value="UniProtKB-SubCell"/>
</dbReference>
<dbReference type="VEuPathDB" id="TriTrypDB:Tbg972.8.40"/>
<evidence type="ECO:0000256" key="2">
    <source>
        <dbReference type="ARBA" id="ARBA00004609"/>
    </source>
</evidence>
<proteinExistence type="predicted"/>
<dbReference type="SUPFAM" id="SSF118251">
    <property type="entry name" value="Variant surface glycoprotein MITAT 1.2, VSG 221, C-terminal domain"/>
    <property type="match status" value="1"/>
</dbReference>
<dbReference type="InterPro" id="IPR019609">
    <property type="entry name" value="Variant_surf_glycoprt_trypan_C"/>
</dbReference>
<evidence type="ECO:0000256" key="4">
    <source>
        <dbReference type="ARBA" id="ARBA00022622"/>
    </source>
</evidence>
<evidence type="ECO:0000256" key="10">
    <source>
        <dbReference type="SAM" id="SignalP"/>
    </source>
</evidence>
<evidence type="ECO:0000259" key="11">
    <source>
        <dbReference type="Pfam" id="PF10659"/>
    </source>
</evidence>
<dbReference type="Gene3D" id="4.10.110.20">
    <property type="entry name" value="Variant surface glycoprotein MITAT 1.2, VSG 221, C-terminal domain"/>
    <property type="match status" value="1"/>
</dbReference>
<dbReference type="Pfam" id="PF10659">
    <property type="entry name" value="Trypan_glycop_C"/>
    <property type="match status" value="1"/>
</dbReference>
<comment type="function">
    <text evidence="1">VSG forms a coat on the surface of the parasite. The trypanosome evades the immune response of the host by expressing a series of antigenically distinct VSGs from an estimated 1000 VSG genes.</text>
</comment>
<keyword evidence="5 10" id="KW-0732">Signal</keyword>
<dbReference type="InterPro" id="IPR025932">
    <property type="entry name" value="Trypano_VSG_B_N_dom"/>
</dbReference>
<keyword evidence="6" id="KW-0472">Membrane</keyword>
<sequence>MPSILVILALLAISKDASAAVTAGDNAHTIKLLCPALQLGDGKITFEPQKIAEQAQTQELYALNMTLATDTWRNKFIEKDGADSYKKKDKPANIAGNDWTAKWPIWSTAALAVAYQRERDKILQKYGLDNILPEQLAGLKPIVASYADTAAELENNINTAAETENNDDALKDKLLKAIYGDKKTYGDSMGGPDVHGGQAASYENVCTQSGTQNPLKTIVAMVACVCGTKNTKTDVAPCGGKAAANVAWQATALPTETEWAVIRSACPITPAYAVTAARIRQALQLAASAIYAEGTELWVGKHDTTACNGDANGACIKYTNAATAGKPDLSKAKWLNELDGIADALEARTKANDEARRKKQQLEQLITLTKATTKQAHQLITTATQTTPDSATHKKQQSQDEIDTKEAACNKNEKESECTEPCTWDGEAKPPRKKCTLSEEAKQAENQETGGKDDKKDRCTKHGTDKTKCEAENTAGQTPVCGFRKGKDGETDEPEKEKCRNGSFLTSKQFALSVVSAAFVALLF</sequence>
<dbReference type="InterPro" id="IPR027446">
    <property type="entry name" value="VSG_C_dom_sf"/>
</dbReference>
<dbReference type="VEuPathDB" id="TriTrypDB:Tb427_000134000"/>
<feature type="compositionally biased region" description="Basic and acidic residues" evidence="9">
    <location>
        <begin position="426"/>
        <end position="471"/>
    </location>
</feature>
<dbReference type="VEuPathDB" id="TriTrypDB:Tb09.v4.0031"/>
<feature type="compositionally biased region" description="Basic and acidic residues" evidence="9">
    <location>
        <begin position="402"/>
        <end position="417"/>
    </location>
</feature>
<dbReference type="AlphaFoldDB" id="M4TD33"/>
<evidence type="ECO:0000256" key="5">
    <source>
        <dbReference type="ARBA" id="ARBA00022729"/>
    </source>
</evidence>
<evidence type="ECO:0000313" key="13">
    <source>
        <dbReference type="EMBL" id="AGH60940.1"/>
    </source>
</evidence>
<reference evidence="13" key="1">
    <citation type="submission" date="2013-02" db="EMBL/GenBank/DDBJ databases">
        <authorList>
            <person name="Cross G.A.M."/>
            <person name="Kim H.-S."/>
            <person name="Wickstead B."/>
        </authorList>
    </citation>
    <scope>NUCLEOTIDE SEQUENCE</scope>
    <source>
        <strain evidence="13">Lister 427</strain>
    </source>
</reference>
<evidence type="ECO:0000256" key="6">
    <source>
        <dbReference type="ARBA" id="ARBA00023136"/>
    </source>
</evidence>
<dbReference type="GO" id="GO:0098552">
    <property type="term" value="C:side of membrane"/>
    <property type="evidence" value="ECO:0007669"/>
    <property type="project" value="UniProtKB-KW"/>
</dbReference>
<comment type="subcellular location">
    <subcellularLocation>
        <location evidence="2">Cell membrane</location>
        <topology evidence="2">Lipid-anchor</topology>
        <topology evidence="2">GPI-anchor</topology>
    </subcellularLocation>
</comment>
<feature type="chain" id="PRO_5004058417" evidence="10">
    <location>
        <begin position="20"/>
        <end position="524"/>
    </location>
</feature>
<organism evidence="13">
    <name type="scientific">Trypanosoma brucei</name>
    <dbReference type="NCBI Taxonomy" id="5691"/>
    <lineage>
        <taxon>Eukaryota</taxon>
        <taxon>Discoba</taxon>
        <taxon>Euglenozoa</taxon>
        <taxon>Kinetoplastea</taxon>
        <taxon>Metakinetoplastina</taxon>
        <taxon>Trypanosomatida</taxon>
        <taxon>Trypanosomatidae</taxon>
        <taxon>Trypanosoma</taxon>
    </lineage>
</organism>
<keyword evidence="3" id="KW-1003">Cell membrane</keyword>
<evidence type="ECO:0000256" key="8">
    <source>
        <dbReference type="ARBA" id="ARBA00023288"/>
    </source>
</evidence>
<name>M4TD33_9TRYP</name>
<evidence type="ECO:0000259" key="12">
    <source>
        <dbReference type="Pfam" id="PF13206"/>
    </source>
</evidence>
<reference evidence="13" key="2">
    <citation type="journal article" date="2014" name="Mol. Biochem. Parasitol.">
        <title>Capturing the variant surface glycoprotein repertoire (the VSGnome) of Trypanosoma brucei Lister 427.</title>
        <authorList>
            <person name="Cross G.A."/>
            <person name="Kim H.S."/>
            <person name="Wickstead B."/>
        </authorList>
    </citation>
    <scope>NUCLEOTIDE SEQUENCE</scope>
    <source>
        <strain evidence="13">Lister 427</strain>
    </source>
</reference>
<keyword evidence="4" id="KW-0336">GPI-anchor</keyword>
<keyword evidence="8" id="KW-0449">Lipoprotein</keyword>
<evidence type="ECO:0000256" key="7">
    <source>
        <dbReference type="ARBA" id="ARBA00023180"/>
    </source>
</evidence>
<protein>
    <submittedName>
        <fullName evidence="13">Variant surface glycoprotein 364</fullName>
    </submittedName>
</protein>
<feature type="region of interest" description="Disordered" evidence="9">
    <location>
        <begin position="382"/>
        <end position="471"/>
    </location>
</feature>
<keyword evidence="7" id="KW-0325">Glycoprotein</keyword>
<dbReference type="Pfam" id="PF13206">
    <property type="entry name" value="VSG_B"/>
    <property type="match status" value="1"/>
</dbReference>
<accession>M4TD33</accession>
<evidence type="ECO:0000256" key="1">
    <source>
        <dbReference type="ARBA" id="ARBA00002523"/>
    </source>
</evidence>
<evidence type="ECO:0000256" key="3">
    <source>
        <dbReference type="ARBA" id="ARBA00022475"/>
    </source>
</evidence>
<feature type="domain" description="Trypanosome variant surface glycoprotein C-terminal" evidence="11">
    <location>
        <begin position="409"/>
        <end position="523"/>
    </location>
</feature>
<evidence type="ECO:0000256" key="9">
    <source>
        <dbReference type="SAM" id="MobiDB-lite"/>
    </source>
</evidence>